<sequence length="99" mass="11687">MTMEQLVLAGAPELPEGWFYRVREDRFGWPEVEIREHRRRFGSRQHTYALVRLDDYENVHDAVVAACVTAREKLHVDFELREKFRALGSYIGDHDGRRG</sequence>
<accession>A0ABX6W7G3</accession>
<dbReference type="EMBL" id="CP065050">
    <property type="protein sequence ID" value="QPI56331.1"/>
    <property type="molecule type" value="Genomic_DNA"/>
</dbReference>
<evidence type="ECO:0000313" key="1">
    <source>
        <dbReference type="EMBL" id="QPI56331.1"/>
    </source>
</evidence>
<evidence type="ECO:0000313" key="2">
    <source>
        <dbReference type="Proteomes" id="UP000663421"/>
    </source>
</evidence>
<gene>
    <name evidence="1" type="ORF">I1A49_16530</name>
</gene>
<protein>
    <submittedName>
        <fullName evidence="1">Uncharacterized protein</fullName>
    </submittedName>
</protein>
<proteinExistence type="predicted"/>
<keyword evidence="2" id="KW-1185">Reference proteome</keyword>
<dbReference type="Proteomes" id="UP000663421">
    <property type="component" value="Chromosome"/>
</dbReference>
<organism evidence="1 2">
    <name type="scientific">Streptomyces malaysiensis</name>
    <dbReference type="NCBI Taxonomy" id="92644"/>
    <lineage>
        <taxon>Bacteria</taxon>
        <taxon>Bacillati</taxon>
        <taxon>Actinomycetota</taxon>
        <taxon>Actinomycetes</taxon>
        <taxon>Kitasatosporales</taxon>
        <taxon>Streptomycetaceae</taxon>
        <taxon>Streptomyces</taxon>
        <taxon>Streptomyces violaceusniger group</taxon>
    </lineage>
</organism>
<reference evidence="1 2" key="1">
    <citation type="submission" date="2020-11" db="EMBL/GenBank/DDBJ databases">
        <title>Complete genome sequence unveiled secondary metabolic potentials in Streptomyces solisilvae HNM0141.</title>
        <authorList>
            <person name="Huang X."/>
        </authorList>
    </citation>
    <scope>NUCLEOTIDE SEQUENCE [LARGE SCALE GENOMIC DNA]</scope>
    <source>
        <strain evidence="1 2">HNM0141</strain>
    </source>
</reference>
<name>A0ABX6W7G3_STRMQ</name>